<sequence length="64" mass="7067">VGGVELNSWLARFDAFSPLRTAIHRLCPSKKTQIVSFKEENGLGGFKTAQRFVINTGEICLVKS</sequence>
<comment type="caution">
    <text evidence="1">The sequence shown here is derived from an EMBL/GenBank/DDBJ whole genome shotgun (WGS) entry which is preliminary data.</text>
</comment>
<dbReference type="Proteomes" id="UP001356427">
    <property type="component" value="Unassembled WGS sequence"/>
</dbReference>
<feature type="non-terminal residue" evidence="1">
    <location>
        <position position="1"/>
    </location>
</feature>
<proteinExistence type="predicted"/>
<dbReference type="EMBL" id="JAGTTL010000812">
    <property type="protein sequence ID" value="KAK6285163.1"/>
    <property type="molecule type" value="Genomic_DNA"/>
</dbReference>
<evidence type="ECO:0000313" key="1">
    <source>
        <dbReference type="EMBL" id="KAK6285163.1"/>
    </source>
</evidence>
<dbReference type="AlphaFoldDB" id="A0AAN8KQ90"/>
<organism evidence="1 2">
    <name type="scientific">Coregonus suidteri</name>
    <dbReference type="NCBI Taxonomy" id="861788"/>
    <lineage>
        <taxon>Eukaryota</taxon>
        <taxon>Metazoa</taxon>
        <taxon>Chordata</taxon>
        <taxon>Craniata</taxon>
        <taxon>Vertebrata</taxon>
        <taxon>Euteleostomi</taxon>
        <taxon>Actinopterygii</taxon>
        <taxon>Neopterygii</taxon>
        <taxon>Teleostei</taxon>
        <taxon>Protacanthopterygii</taxon>
        <taxon>Salmoniformes</taxon>
        <taxon>Salmonidae</taxon>
        <taxon>Coregoninae</taxon>
        <taxon>Coregonus</taxon>
    </lineage>
</organism>
<protein>
    <submittedName>
        <fullName evidence="1">Uncharacterized protein</fullName>
    </submittedName>
</protein>
<gene>
    <name evidence="1" type="ORF">J4Q44_G00390110</name>
</gene>
<accession>A0AAN8KQ90</accession>
<evidence type="ECO:0000313" key="2">
    <source>
        <dbReference type="Proteomes" id="UP001356427"/>
    </source>
</evidence>
<reference evidence="1 2" key="1">
    <citation type="submission" date="2021-04" db="EMBL/GenBank/DDBJ databases">
        <authorList>
            <person name="De Guttry C."/>
            <person name="Zahm M."/>
            <person name="Klopp C."/>
            <person name="Cabau C."/>
            <person name="Louis A."/>
            <person name="Berthelot C."/>
            <person name="Parey E."/>
            <person name="Roest Crollius H."/>
            <person name="Montfort J."/>
            <person name="Robinson-Rechavi M."/>
            <person name="Bucao C."/>
            <person name="Bouchez O."/>
            <person name="Gislard M."/>
            <person name="Lluch J."/>
            <person name="Milhes M."/>
            <person name="Lampietro C."/>
            <person name="Lopez Roques C."/>
            <person name="Donnadieu C."/>
            <person name="Braasch I."/>
            <person name="Desvignes T."/>
            <person name="Postlethwait J."/>
            <person name="Bobe J."/>
            <person name="Wedekind C."/>
            <person name="Guiguen Y."/>
        </authorList>
    </citation>
    <scope>NUCLEOTIDE SEQUENCE [LARGE SCALE GENOMIC DNA]</scope>
    <source>
        <strain evidence="1">Cs_M1</strain>
        <tissue evidence="1">Blood</tissue>
    </source>
</reference>
<keyword evidence="2" id="KW-1185">Reference proteome</keyword>
<name>A0AAN8KQ90_9TELE</name>